<evidence type="ECO:0000313" key="3">
    <source>
        <dbReference type="EMBL" id="KOO33652.1"/>
    </source>
</evidence>
<dbReference type="EMBL" id="JWZX01001462">
    <property type="protein sequence ID" value="KOO33652.1"/>
    <property type="molecule type" value="Genomic_DNA"/>
</dbReference>
<evidence type="ECO:0000313" key="4">
    <source>
        <dbReference type="Proteomes" id="UP000037460"/>
    </source>
</evidence>
<proteinExistence type="predicted"/>
<evidence type="ECO:0000256" key="1">
    <source>
        <dbReference type="ARBA" id="ARBA00023157"/>
    </source>
</evidence>
<sequence>MTEYWKEKTTDEYKDPVLALRMKRAVCPNPQLGACALEDLPSDYEPLRPEECSICRAVVSDLVGIVRLSRERPKTSKNDNYFRLIGLMGQVCTELPMRRSIRANEADDVSDLCEDFWDEHEAALSKLALQRSPRYAESLCADVLEVCEKSVPLDGIYKYDGAAPKDEL</sequence>
<accession>A0A0M0K4X4</accession>
<keyword evidence="4" id="KW-1185">Reference proteome</keyword>
<dbReference type="InterPro" id="IPR008139">
    <property type="entry name" value="SaposinB_dom"/>
</dbReference>
<organism evidence="3 4">
    <name type="scientific">Chrysochromulina tobinii</name>
    <dbReference type="NCBI Taxonomy" id="1460289"/>
    <lineage>
        <taxon>Eukaryota</taxon>
        <taxon>Haptista</taxon>
        <taxon>Haptophyta</taxon>
        <taxon>Prymnesiophyceae</taxon>
        <taxon>Prymnesiales</taxon>
        <taxon>Chrysochromulinaceae</taxon>
        <taxon>Chrysochromulina</taxon>
    </lineage>
</organism>
<dbReference type="Proteomes" id="UP000037460">
    <property type="component" value="Unassembled WGS sequence"/>
</dbReference>
<reference evidence="4" key="1">
    <citation type="journal article" date="2015" name="PLoS Genet.">
        <title>Genome Sequence and Transcriptome Analyses of Chrysochromulina tobin: Metabolic Tools for Enhanced Algal Fitness in the Prominent Order Prymnesiales (Haptophyceae).</title>
        <authorList>
            <person name="Hovde B.T."/>
            <person name="Deodato C.R."/>
            <person name="Hunsperger H.M."/>
            <person name="Ryken S.A."/>
            <person name="Yost W."/>
            <person name="Jha R.K."/>
            <person name="Patterson J."/>
            <person name="Monnat R.J. Jr."/>
            <person name="Barlow S.B."/>
            <person name="Starkenburg S.R."/>
            <person name="Cattolico R.A."/>
        </authorList>
    </citation>
    <scope>NUCLEOTIDE SEQUENCE</scope>
    <source>
        <strain evidence="4">CCMP291</strain>
    </source>
</reference>
<keyword evidence="1" id="KW-1015">Disulfide bond</keyword>
<dbReference type="PROSITE" id="PS50015">
    <property type="entry name" value="SAP_B"/>
    <property type="match status" value="1"/>
</dbReference>
<feature type="domain" description="Saposin B-type" evidence="2">
    <location>
        <begin position="48"/>
        <end position="151"/>
    </location>
</feature>
<comment type="caution">
    <text evidence="3">The sequence shown here is derived from an EMBL/GenBank/DDBJ whole genome shotgun (WGS) entry which is preliminary data.</text>
</comment>
<evidence type="ECO:0000259" key="2">
    <source>
        <dbReference type="PROSITE" id="PS50015"/>
    </source>
</evidence>
<gene>
    <name evidence="3" type="ORF">Ctob_012516</name>
</gene>
<dbReference type="AlphaFoldDB" id="A0A0M0K4X4"/>
<name>A0A0M0K4X4_9EUKA</name>
<protein>
    <recommendedName>
        <fullName evidence="2">Saposin B-type domain-containing protein</fullName>
    </recommendedName>
</protein>